<name>A0AA88IM41_CHASR</name>
<accession>A0AA88IM41</accession>
<evidence type="ECO:0000313" key="3">
    <source>
        <dbReference type="Proteomes" id="UP001187415"/>
    </source>
</evidence>
<dbReference type="Proteomes" id="UP001187415">
    <property type="component" value="Unassembled WGS sequence"/>
</dbReference>
<keyword evidence="3" id="KW-1185">Reference proteome</keyword>
<protein>
    <submittedName>
        <fullName evidence="2">Uncharacterized protein</fullName>
    </submittedName>
</protein>
<reference evidence="2" key="1">
    <citation type="submission" date="2023-07" db="EMBL/GenBank/DDBJ databases">
        <title>Chromosome-level Genome Assembly of Striped Snakehead (Channa striata).</title>
        <authorList>
            <person name="Liu H."/>
        </authorList>
    </citation>
    <scope>NUCLEOTIDE SEQUENCE</scope>
    <source>
        <strain evidence="2">Gz</strain>
        <tissue evidence="2">Muscle</tissue>
    </source>
</reference>
<sequence length="136" mass="15257">MGSAPQTAKGTKEGPSPPPSYFSPPPLKSPILQGADSSKIRKPASPPPAQPHFPITTTTTKGQVSREERNGYSWAKFTSNTRSSNSMDFSTKQAQKKKRVKYEERKEMKKQTVEEQRNKDTKEESEADKEEERENG</sequence>
<feature type="compositionally biased region" description="Polar residues" evidence="1">
    <location>
        <begin position="76"/>
        <end position="93"/>
    </location>
</feature>
<organism evidence="2 3">
    <name type="scientific">Channa striata</name>
    <name type="common">Snakehead murrel</name>
    <name type="synonym">Ophicephalus striatus</name>
    <dbReference type="NCBI Taxonomy" id="64152"/>
    <lineage>
        <taxon>Eukaryota</taxon>
        <taxon>Metazoa</taxon>
        <taxon>Chordata</taxon>
        <taxon>Craniata</taxon>
        <taxon>Vertebrata</taxon>
        <taxon>Euteleostomi</taxon>
        <taxon>Actinopterygii</taxon>
        <taxon>Neopterygii</taxon>
        <taxon>Teleostei</taxon>
        <taxon>Neoteleostei</taxon>
        <taxon>Acanthomorphata</taxon>
        <taxon>Anabantaria</taxon>
        <taxon>Anabantiformes</taxon>
        <taxon>Channoidei</taxon>
        <taxon>Channidae</taxon>
        <taxon>Channa</taxon>
    </lineage>
</organism>
<feature type="region of interest" description="Disordered" evidence="1">
    <location>
        <begin position="1"/>
        <end position="136"/>
    </location>
</feature>
<gene>
    <name evidence="2" type="ORF">Q5P01_026209</name>
</gene>
<feature type="compositionally biased region" description="Pro residues" evidence="1">
    <location>
        <begin position="15"/>
        <end position="28"/>
    </location>
</feature>
<evidence type="ECO:0000313" key="2">
    <source>
        <dbReference type="EMBL" id="KAK2815742.1"/>
    </source>
</evidence>
<proteinExistence type="predicted"/>
<dbReference type="AlphaFoldDB" id="A0AA88IM41"/>
<dbReference type="EMBL" id="JAUPFM010000022">
    <property type="protein sequence ID" value="KAK2815742.1"/>
    <property type="molecule type" value="Genomic_DNA"/>
</dbReference>
<feature type="compositionally biased region" description="Basic and acidic residues" evidence="1">
    <location>
        <begin position="101"/>
        <end position="136"/>
    </location>
</feature>
<evidence type="ECO:0000256" key="1">
    <source>
        <dbReference type="SAM" id="MobiDB-lite"/>
    </source>
</evidence>
<comment type="caution">
    <text evidence="2">The sequence shown here is derived from an EMBL/GenBank/DDBJ whole genome shotgun (WGS) entry which is preliminary data.</text>
</comment>